<organism evidence="1 2">
    <name type="scientific">Tenacibaculum platacis</name>
    <dbReference type="NCBI Taxonomy" id="3137852"/>
    <lineage>
        <taxon>Bacteria</taxon>
        <taxon>Pseudomonadati</taxon>
        <taxon>Bacteroidota</taxon>
        <taxon>Flavobacteriia</taxon>
        <taxon>Flavobacteriales</taxon>
        <taxon>Flavobacteriaceae</taxon>
        <taxon>Tenacibaculum</taxon>
    </lineage>
</organism>
<proteinExistence type="predicted"/>
<protein>
    <recommendedName>
        <fullName evidence="3">Lipoprotein</fullName>
    </recommendedName>
</protein>
<sequence length="187" mass="22096">MKKINKLVILMFTFFSISNCNHTKNNIEINYEKTKLDSTLIKSFLLDPRDNSSLKNLEFKTNLKQLTNANDSTYIFPRENYYVEYLKDNRKIAEMSFSTYKTDSTWTFGTNGLRIQLFESDNKEFPLKYNLTVGTKVSIFFKTFGTPTELKKKYLYNFKFDLFSSRLILEHKNNIVKKITIANNSYN</sequence>
<evidence type="ECO:0008006" key="3">
    <source>
        <dbReference type="Google" id="ProtNLM"/>
    </source>
</evidence>
<keyword evidence="2" id="KW-1185">Reference proteome</keyword>
<evidence type="ECO:0000313" key="2">
    <source>
        <dbReference type="Proteomes" id="UP001497416"/>
    </source>
</evidence>
<evidence type="ECO:0000313" key="1">
    <source>
        <dbReference type="EMBL" id="CAL2093042.1"/>
    </source>
</evidence>
<dbReference type="RefSeq" id="WP_348713516.1">
    <property type="nucleotide sequence ID" value="NZ_CAXIXY010000007.1"/>
</dbReference>
<dbReference type="Proteomes" id="UP001497416">
    <property type="component" value="Unassembled WGS sequence"/>
</dbReference>
<reference evidence="1 2" key="1">
    <citation type="submission" date="2024-05" db="EMBL/GenBank/DDBJ databases">
        <authorList>
            <person name="Duchaud E."/>
        </authorList>
    </citation>
    <scope>NUCLEOTIDE SEQUENCE [LARGE SCALE GENOMIC DNA]</scope>
    <source>
        <strain evidence="1">Ena-SAMPLE-TAB-13-05-2024-13:56:06:370-140302</strain>
    </source>
</reference>
<dbReference type="EMBL" id="CAXIXY010000007">
    <property type="protein sequence ID" value="CAL2093042.1"/>
    <property type="molecule type" value="Genomic_DNA"/>
</dbReference>
<accession>A0ABM9P5C4</accession>
<comment type="caution">
    <text evidence="1">The sequence shown here is derived from an EMBL/GenBank/DDBJ whole genome shotgun (WGS) entry which is preliminary data.</text>
</comment>
<name>A0ABM9P5C4_9FLAO</name>
<gene>
    <name evidence="1" type="ORF">T190607A01A_50124</name>
</gene>